<protein>
    <submittedName>
        <fullName evidence="2">Uncharacterized protein</fullName>
    </submittedName>
</protein>
<accession>A0A9W8I9Y9</accession>
<proteinExistence type="predicted"/>
<dbReference type="InterPro" id="IPR023099">
    <property type="entry name" value="Glyco_hydro_46_N"/>
</dbReference>
<dbReference type="InterPro" id="IPR000400">
    <property type="entry name" value="Glyco_hydro_46"/>
</dbReference>
<evidence type="ECO:0000256" key="1">
    <source>
        <dbReference type="SAM" id="SignalP"/>
    </source>
</evidence>
<feature type="chain" id="PRO_5040781684" evidence="1">
    <location>
        <begin position="21"/>
        <end position="266"/>
    </location>
</feature>
<dbReference type="InterPro" id="IPR023346">
    <property type="entry name" value="Lysozyme-like_dom_sf"/>
</dbReference>
<keyword evidence="1" id="KW-0732">Signal</keyword>
<feature type="signal peptide" evidence="1">
    <location>
        <begin position="1"/>
        <end position="20"/>
    </location>
</feature>
<evidence type="ECO:0000313" key="2">
    <source>
        <dbReference type="EMBL" id="KAJ2847987.1"/>
    </source>
</evidence>
<organism evidence="2 3">
    <name type="scientific">Coemansia brasiliensis</name>
    <dbReference type="NCBI Taxonomy" id="2650707"/>
    <lineage>
        <taxon>Eukaryota</taxon>
        <taxon>Fungi</taxon>
        <taxon>Fungi incertae sedis</taxon>
        <taxon>Zoopagomycota</taxon>
        <taxon>Kickxellomycotina</taxon>
        <taxon>Kickxellomycetes</taxon>
        <taxon>Kickxellales</taxon>
        <taxon>Kickxellaceae</taxon>
        <taxon>Coemansia</taxon>
    </lineage>
</organism>
<dbReference type="Pfam" id="PF01374">
    <property type="entry name" value="Glyco_hydro_46"/>
    <property type="match status" value="1"/>
</dbReference>
<reference evidence="2" key="1">
    <citation type="submission" date="2022-07" db="EMBL/GenBank/DDBJ databases">
        <title>Phylogenomic reconstructions and comparative analyses of Kickxellomycotina fungi.</title>
        <authorList>
            <person name="Reynolds N.K."/>
            <person name="Stajich J.E."/>
            <person name="Barry K."/>
            <person name="Grigoriev I.V."/>
            <person name="Crous P."/>
            <person name="Smith M.E."/>
        </authorList>
    </citation>
    <scope>NUCLEOTIDE SEQUENCE</scope>
    <source>
        <strain evidence="2">NRRL 1566</strain>
    </source>
</reference>
<dbReference type="GO" id="GO:0016977">
    <property type="term" value="F:chitosanase activity"/>
    <property type="evidence" value="ECO:0007669"/>
    <property type="project" value="InterPro"/>
</dbReference>
<dbReference type="Gene3D" id="3.30.386.10">
    <property type="entry name" value="Chitosanase, subunit A, domain 2"/>
    <property type="match status" value="1"/>
</dbReference>
<sequence length="266" mass="29134">MKLAIFTIGSLVPLLPSVLAGTNTTFTCSDFISWEIVNLFQSGAPGSHTARCAKDNGEGGYASGFINFATAYGDAYKVVKDFIKTENYSGEFDKYLDVLEDYAKTGNGSTEGLDGYCEAWEKSSFNGDFYQSQVNVAWTEYNIPSQKYANELNAQFGITRAVLYDTAIVNGPGDSEGSLGGLVQSTNEQFSKNKSGDSESSLSVNSYKVDEIVWLKKFLETRLKKNGSSDKDTVDAYLYIIDKQNYDLKPPVEIPGPNGTMHTLDC</sequence>
<dbReference type="SUPFAM" id="SSF53955">
    <property type="entry name" value="Lysozyme-like"/>
    <property type="match status" value="1"/>
</dbReference>
<name>A0A9W8I9Y9_9FUNG</name>
<dbReference type="OrthoDB" id="76114at2759"/>
<dbReference type="EMBL" id="JANBUW010000232">
    <property type="protein sequence ID" value="KAJ2847987.1"/>
    <property type="molecule type" value="Genomic_DNA"/>
</dbReference>
<keyword evidence="3" id="KW-1185">Reference proteome</keyword>
<dbReference type="Gene3D" id="1.20.141.10">
    <property type="entry name" value="Chitosanase, subunit A, domain 1"/>
    <property type="match status" value="1"/>
</dbReference>
<gene>
    <name evidence="2" type="ORF">IWW36_003560</name>
</gene>
<comment type="caution">
    <text evidence="2">The sequence shown here is derived from an EMBL/GenBank/DDBJ whole genome shotgun (WGS) entry which is preliminary data.</text>
</comment>
<evidence type="ECO:0000313" key="3">
    <source>
        <dbReference type="Proteomes" id="UP001139887"/>
    </source>
</evidence>
<dbReference type="GO" id="GO:0005576">
    <property type="term" value="C:extracellular region"/>
    <property type="evidence" value="ECO:0007669"/>
    <property type="project" value="InterPro"/>
</dbReference>
<dbReference type="Proteomes" id="UP001139887">
    <property type="component" value="Unassembled WGS sequence"/>
</dbReference>
<dbReference type="AlphaFoldDB" id="A0A9W8I9Y9"/>
<dbReference type="GO" id="GO:0005975">
    <property type="term" value="P:carbohydrate metabolic process"/>
    <property type="evidence" value="ECO:0007669"/>
    <property type="project" value="InterPro"/>
</dbReference>